<dbReference type="KEGG" id="sat:SYN_01276"/>
<name>Q2LQ65_SYNAS</name>
<reference evidence="2 3" key="1">
    <citation type="journal article" date="2007" name="Proc. Natl. Acad. Sci. U.S.A.">
        <title>The genome of Syntrophus aciditrophicus: life at the thermodynamic limit of microbial growth.</title>
        <authorList>
            <person name="McInerney M.J."/>
            <person name="Rohlin L."/>
            <person name="Mouttaki H."/>
            <person name="Kim U."/>
            <person name="Krupp R.S."/>
            <person name="Rios-Hernandez L."/>
            <person name="Sieber J."/>
            <person name="Struchtemeyer C.G."/>
            <person name="Bhattacharyya A."/>
            <person name="Campbell J.W."/>
            <person name="Gunsalus R.P."/>
        </authorList>
    </citation>
    <scope>NUCLEOTIDE SEQUENCE [LARGE SCALE GENOMIC DNA]</scope>
    <source>
        <strain evidence="2 3">SB</strain>
    </source>
</reference>
<dbReference type="AlphaFoldDB" id="Q2LQ65"/>
<dbReference type="STRING" id="56780.SYN_01276"/>
<dbReference type="EMBL" id="CP000252">
    <property type="protein sequence ID" value="ABC76152.1"/>
    <property type="molecule type" value="Genomic_DNA"/>
</dbReference>
<evidence type="ECO:0000313" key="2">
    <source>
        <dbReference type="EMBL" id="ABC76152.1"/>
    </source>
</evidence>
<keyword evidence="3" id="KW-1185">Reference proteome</keyword>
<protein>
    <submittedName>
        <fullName evidence="2">Hypothetical cytosolic protein</fullName>
    </submittedName>
</protein>
<dbReference type="InParanoid" id="Q2LQ65"/>
<gene>
    <name evidence="2" type="ORF">SYN_01276</name>
</gene>
<feature type="region of interest" description="Disordered" evidence="1">
    <location>
        <begin position="56"/>
        <end position="75"/>
    </location>
</feature>
<sequence>MIIPVKSIRNTSVPPFQQDFKARNSLTNLPHDNSIGRPLATESAWHITVRLSDMETGTDRKTGRETVGRFPGDAVQGIGEDAPAGILERVSGTVETAARRKQIRAL</sequence>
<dbReference type="Proteomes" id="UP000001933">
    <property type="component" value="Chromosome"/>
</dbReference>
<evidence type="ECO:0000313" key="3">
    <source>
        <dbReference type="Proteomes" id="UP000001933"/>
    </source>
</evidence>
<organism evidence="2 3">
    <name type="scientific">Syntrophus aciditrophicus (strain SB)</name>
    <dbReference type="NCBI Taxonomy" id="56780"/>
    <lineage>
        <taxon>Bacteria</taxon>
        <taxon>Pseudomonadati</taxon>
        <taxon>Thermodesulfobacteriota</taxon>
        <taxon>Syntrophia</taxon>
        <taxon>Syntrophales</taxon>
        <taxon>Syntrophaceae</taxon>
        <taxon>Syntrophus</taxon>
    </lineage>
</organism>
<dbReference type="HOGENOM" id="CLU_2221885_0_0_7"/>
<evidence type="ECO:0000256" key="1">
    <source>
        <dbReference type="SAM" id="MobiDB-lite"/>
    </source>
</evidence>
<proteinExistence type="predicted"/>
<feature type="compositionally biased region" description="Basic and acidic residues" evidence="1">
    <location>
        <begin position="57"/>
        <end position="67"/>
    </location>
</feature>
<accession>Q2LQ65</accession>